<evidence type="ECO:0000313" key="2">
    <source>
        <dbReference type="Proteomes" id="UP000033514"/>
    </source>
</evidence>
<gene>
    <name evidence="1" type="ORF">VW35_16010</name>
</gene>
<sequence length="174" mass="19968">MSTLQQMRDEGYSLTIHCAGRVGVTCNHNWRAKWDQLIQYFGLEFDLSPETRARFLRRFRCEKCGSRAYTVMMSPPSKYEKSQSPWASHGYVVGHPEPPSAPFAKKYDRLLAEQDRLDSAWRAAAREREERIHAASNARAKMIREIDEARAKGIFLIGPPSPHLHKKGRPPMKG</sequence>
<organism evidence="1 2">
    <name type="scientific">Devosia soli</name>
    <dbReference type="NCBI Taxonomy" id="361041"/>
    <lineage>
        <taxon>Bacteria</taxon>
        <taxon>Pseudomonadati</taxon>
        <taxon>Pseudomonadota</taxon>
        <taxon>Alphaproteobacteria</taxon>
        <taxon>Hyphomicrobiales</taxon>
        <taxon>Devosiaceae</taxon>
        <taxon>Devosia</taxon>
    </lineage>
</organism>
<dbReference type="PATRIC" id="fig|361041.3.peg.2598"/>
<dbReference type="RefSeq" id="WP_046144097.1">
    <property type="nucleotide sequence ID" value="NZ_LAJG01000034.1"/>
</dbReference>
<dbReference type="Proteomes" id="UP000033514">
    <property type="component" value="Unassembled WGS sequence"/>
</dbReference>
<comment type="caution">
    <text evidence="1">The sequence shown here is derived from an EMBL/GenBank/DDBJ whole genome shotgun (WGS) entry which is preliminary data.</text>
</comment>
<keyword evidence="2" id="KW-1185">Reference proteome</keyword>
<name>A0A0F5L450_9HYPH</name>
<protein>
    <submittedName>
        <fullName evidence="1">Uncharacterized protein</fullName>
    </submittedName>
</protein>
<dbReference type="AlphaFoldDB" id="A0A0F5L450"/>
<proteinExistence type="predicted"/>
<dbReference type="OrthoDB" id="8454502at2"/>
<dbReference type="EMBL" id="LAJG01000034">
    <property type="protein sequence ID" value="KKB76989.1"/>
    <property type="molecule type" value="Genomic_DNA"/>
</dbReference>
<evidence type="ECO:0000313" key="1">
    <source>
        <dbReference type="EMBL" id="KKB76989.1"/>
    </source>
</evidence>
<accession>A0A0F5L450</accession>
<reference evidence="1 2" key="1">
    <citation type="submission" date="2015-03" db="EMBL/GenBank/DDBJ databases">
        <authorList>
            <person name="Hassan Y.I."/>
            <person name="Lepp D."/>
            <person name="Zhou T."/>
        </authorList>
    </citation>
    <scope>NUCLEOTIDE SEQUENCE [LARGE SCALE GENOMIC DNA]</scope>
    <source>
        <strain evidence="1 2">GH2-10</strain>
    </source>
</reference>